<proteinExistence type="inferred from homology"/>
<dbReference type="EMBL" id="JAHOEF010000021">
    <property type="protein sequence ID" value="MBV3382537.1"/>
    <property type="molecule type" value="Genomic_DNA"/>
</dbReference>
<evidence type="ECO:0000313" key="6">
    <source>
        <dbReference type="EMBL" id="MBV3382537.1"/>
    </source>
</evidence>
<dbReference type="GO" id="GO:0030313">
    <property type="term" value="C:cell envelope"/>
    <property type="evidence" value="ECO:0007669"/>
    <property type="project" value="UniProtKB-SubCell"/>
</dbReference>
<feature type="domain" description="Periplasmic binding protein" evidence="5">
    <location>
        <begin position="43"/>
        <end position="289"/>
    </location>
</feature>
<evidence type="ECO:0000259" key="5">
    <source>
        <dbReference type="Pfam" id="PF13407"/>
    </source>
</evidence>
<dbReference type="AlphaFoldDB" id="A0AAW4MTD8"/>
<feature type="transmembrane region" description="Helical" evidence="4">
    <location>
        <begin position="9"/>
        <end position="28"/>
    </location>
</feature>
<dbReference type="InterPro" id="IPR025997">
    <property type="entry name" value="SBP_2_dom"/>
</dbReference>
<dbReference type="Pfam" id="PF13407">
    <property type="entry name" value="Peripla_BP_4"/>
    <property type="match status" value="1"/>
</dbReference>
<keyword evidence="4" id="KW-0812">Transmembrane</keyword>
<evidence type="ECO:0000313" key="7">
    <source>
        <dbReference type="EMBL" id="MBV3392630.1"/>
    </source>
</evidence>
<evidence type="ECO:0000256" key="3">
    <source>
        <dbReference type="ARBA" id="ARBA00022729"/>
    </source>
</evidence>
<organism evidence="6 8">
    <name type="scientific">Catenibacterium mitsuokai</name>
    <dbReference type="NCBI Taxonomy" id="100886"/>
    <lineage>
        <taxon>Bacteria</taxon>
        <taxon>Bacillati</taxon>
        <taxon>Bacillota</taxon>
        <taxon>Erysipelotrichia</taxon>
        <taxon>Erysipelotrichales</taxon>
        <taxon>Coprobacillaceae</taxon>
        <taxon>Catenibacterium</taxon>
    </lineage>
</organism>
<keyword evidence="4" id="KW-0472">Membrane</keyword>
<dbReference type="RefSeq" id="WP_217747429.1">
    <property type="nucleotide sequence ID" value="NZ_JAHOEB010000023.1"/>
</dbReference>
<evidence type="ECO:0000313" key="9">
    <source>
        <dbReference type="Proteomes" id="UP001197492"/>
    </source>
</evidence>
<dbReference type="EMBL" id="JAHOEL010000023">
    <property type="protein sequence ID" value="MBV3392630.1"/>
    <property type="molecule type" value="Genomic_DNA"/>
</dbReference>
<evidence type="ECO:0000256" key="4">
    <source>
        <dbReference type="SAM" id="Phobius"/>
    </source>
</evidence>
<sequence length="316" mass="35259">MDERSKKSLYIIIWLIVATLLGTVYTSYLTPQKTHLIFGATYMTMNNPFYEVINNELRKEIEQNGDELIVRNPELDTDKQNEQIEEFISKKVDGIFVNPIDSKKLPSLESARKAGIPVIAIDASVDNIDLIDCVIESDNYNAGVLCAQNMMKRMQSANIVLLKHSTVESAASRIQGFVDTIKDYPQYQIIDSAECEGQLERAMPLMQTILKKHSNVDVVMALNDPSALGALAAIESLNRQDIIVYGVDGTPDLKSLIKQSPLIAGTAAQSPLMFGKLSAKKMYDILQRKDIPKIIEVPVTMITKDNIDSYSVKGWQ</sequence>
<accession>A0AAW4MTD8</accession>
<dbReference type="PANTHER" id="PTHR46847:SF1">
    <property type="entry name" value="D-ALLOSE-BINDING PERIPLASMIC PROTEIN-RELATED"/>
    <property type="match status" value="1"/>
</dbReference>
<evidence type="ECO:0000313" key="8">
    <source>
        <dbReference type="Proteomes" id="UP001196408"/>
    </source>
</evidence>
<reference evidence="6 9" key="1">
    <citation type="submission" date="2021-06" db="EMBL/GenBank/DDBJ databases">
        <title>Collection of gut derived symbiotic bacterial strains cultured from healthy donors.</title>
        <authorList>
            <person name="Lin H."/>
            <person name="Littmann E."/>
            <person name="Pamer E.G."/>
        </authorList>
    </citation>
    <scope>NUCLEOTIDE SEQUENCE</scope>
    <source>
        <strain evidence="7 9">MSK.21.70</strain>
        <strain evidence="6">MSK.21.82</strain>
    </source>
</reference>
<name>A0AAW4MTD8_9FIRM</name>
<dbReference type="PANTHER" id="PTHR46847">
    <property type="entry name" value="D-ALLOSE-BINDING PERIPLASMIC PROTEIN-RELATED"/>
    <property type="match status" value="1"/>
</dbReference>
<dbReference type="CDD" id="cd19971">
    <property type="entry name" value="PBP1_ABC_sugar_binding-like"/>
    <property type="match status" value="1"/>
</dbReference>
<evidence type="ECO:0000256" key="2">
    <source>
        <dbReference type="ARBA" id="ARBA00007639"/>
    </source>
</evidence>
<dbReference type="Proteomes" id="UP001196408">
    <property type="component" value="Unassembled WGS sequence"/>
</dbReference>
<protein>
    <submittedName>
        <fullName evidence="6">Sugar ABC transporter substrate-binding protein</fullName>
    </submittedName>
</protein>
<evidence type="ECO:0000256" key="1">
    <source>
        <dbReference type="ARBA" id="ARBA00004196"/>
    </source>
</evidence>
<comment type="caution">
    <text evidence="6">The sequence shown here is derived from an EMBL/GenBank/DDBJ whole genome shotgun (WGS) entry which is preliminary data.</text>
</comment>
<dbReference type="Proteomes" id="UP001197492">
    <property type="component" value="Unassembled WGS sequence"/>
</dbReference>
<gene>
    <name evidence="6" type="ORF">KSV97_04670</name>
    <name evidence="7" type="ORF">KSW06_05035</name>
</gene>
<comment type="similarity">
    <text evidence="2">Belongs to the bacterial solute-binding protein 2 family.</text>
</comment>
<keyword evidence="9" id="KW-1185">Reference proteome</keyword>
<comment type="subcellular location">
    <subcellularLocation>
        <location evidence="1">Cell envelope</location>
    </subcellularLocation>
</comment>
<keyword evidence="3" id="KW-0732">Signal</keyword>
<keyword evidence="4" id="KW-1133">Transmembrane helix</keyword>